<dbReference type="Pfam" id="PF00383">
    <property type="entry name" value="dCMP_cyt_deam_1"/>
    <property type="match status" value="1"/>
</dbReference>
<protein>
    <submittedName>
        <fullName evidence="3">Nucleoside deaminase</fullName>
        <ecNumber evidence="3">3.5.4.33</ecNumber>
    </submittedName>
</protein>
<dbReference type="InterPro" id="IPR016193">
    <property type="entry name" value="Cytidine_deaminase-like"/>
</dbReference>
<dbReference type="CDD" id="cd01285">
    <property type="entry name" value="nucleoside_deaminase"/>
    <property type="match status" value="1"/>
</dbReference>
<reference evidence="4" key="1">
    <citation type="journal article" date="2019" name="Int. J. Syst. Evol. Microbiol.">
        <title>The Global Catalogue of Microorganisms (GCM) 10K type strain sequencing project: providing services to taxonomists for standard genome sequencing and annotation.</title>
        <authorList>
            <consortium name="The Broad Institute Genomics Platform"/>
            <consortium name="The Broad Institute Genome Sequencing Center for Infectious Disease"/>
            <person name="Wu L."/>
            <person name="Ma J."/>
        </authorList>
    </citation>
    <scope>NUCLEOTIDE SEQUENCE [LARGE SCALE GENOMIC DNA]</scope>
    <source>
        <strain evidence="4">CCUG 42722</strain>
    </source>
</reference>
<sequence length="232" mass="24351">MLAEHITTEYRIALPPWVGDELADVPDVVPDRDDRMRLVHRLADRNWREGNGGPFAALVAESETGRIVAVGVNVVLASGVSSGHAEVVALGLAQGRSGTWDLGGAGLPAHELVVNWRPCIQCYGATMWSGVRTLVVAGDGPELEEITTFDEGPLGSDWAEQFERRGIRVVRDVLREEALGVFRAYRAGVDSGGSTVYNARQGTSAGTTAGTTASTSAGTTAGTTASTTEATA</sequence>
<dbReference type="PROSITE" id="PS51747">
    <property type="entry name" value="CYT_DCMP_DEAMINASES_2"/>
    <property type="match status" value="1"/>
</dbReference>
<dbReference type="GO" id="GO:0052717">
    <property type="term" value="F:tRNA-specific adenosine-34 deaminase activity"/>
    <property type="evidence" value="ECO:0007669"/>
    <property type="project" value="UniProtKB-EC"/>
</dbReference>
<evidence type="ECO:0000256" key="1">
    <source>
        <dbReference type="SAM" id="MobiDB-lite"/>
    </source>
</evidence>
<dbReference type="InterPro" id="IPR002125">
    <property type="entry name" value="CMP_dCMP_dom"/>
</dbReference>
<proteinExistence type="predicted"/>
<comment type="caution">
    <text evidence="3">The sequence shown here is derived from an EMBL/GenBank/DDBJ whole genome shotgun (WGS) entry which is preliminary data.</text>
</comment>
<keyword evidence="3" id="KW-0378">Hydrolase</keyword>
<accession>A0ABV9HKY0</accession>
<evidence type="ECO:0000313" key="3">
    <source>
        <dbReference type="EMBL" id="MFC4630213.1"/>
    </source>
</evidence>
<evidence type="ECO:0000313" key="4">
    <source>
        <dbReference type="Proteomes" id="UP001596011"/>
    </source>
</evidence>
<feature type="domain" description="CMP/dCMP-type deaminase" evidence="2">
    <location>
        <begin position="30"/>
        <end position="154"/>
    </location>
</feature>
<dbReference type="EMBL" id="JBHSFI010000005">
    <property type="protein sequence ID" value="MFC4630213.1"/>
    <property type="molecule type" value="Genomic_DNA"/>
</dbReference>
<dbReference type="SUPFAM" id="SSF53927">
    <property type="entry name" value="Cytidine deaminase-like"/>
    <property type="match status" value="1"/>
</dbReference>
<dbReference type="RefSeq" id="WP_377137702.1">
    <property type="nucleotide sequence ID" value="NZ_JBHSFI010000005.1"/>
</dbReference>
<feature type="region of interest" description="Disordered" evidence="1">
    <location>
        <begin position="201"/>
        <end position="232"/>
    </location>
</feature>
<evidence type="ECO:0000259" key="2">
    <source>
        <dbReference type="PROSITE" id="PS51747"/>
    </source>
</evidence>
<name>A0ABV9HKY0_9MICO</name>
<dbReference type="Proteomes" id="UP001596011">
    <property type="component" value="Unassembled WGS sequence"/>
</dbReference>
<gene>
    <name evidence="3" type="ORF">ACFO6V_18340</name>
</gene>
<organism evidence="3 4">
    <name type="scientific">Promicromonospora alba</name>
    <dbReference type="NCBI Taxonomy" id="1616110"/>
    <lineage>
        <taxon>Bacteria</taxon>
        <taxon>Bacillati</taxon>
        <taxon>Actinomycetota</taxon>
        <taxon>Actinomycetes</taxon>
        <taxon>Micrococcales</taxon>
        <taxon>Promicromonosporaceae</taxon>
        <taxon>Promicromonospora</taxon>
    </lineage>
</organism>
<keyword evidence="4" id="KW-1185">Reference proteome</keyword>
<dbReference type="EC" id="3.5.4.33" evidence="3"/>
<dbReference type="Gene3D" id="3.40.140.10">
    <property type="entry name" value="Cytidine Deaminase, domain 2"/>
    <property type="match status" value="1"/>
</dbReference>
<feature type="compositionally biased region" description="Low complexity" evidence="1">
    <location>
        <begin position="202"/>
        <end position="232"/>
    </location>
</feature>